<organism evidence="2 3">
    <name type="scientific">Clostridium algifaecis</name>
    <dbReference type="NCBI Taxonomy" id="1472040"/>
    <lineage>
        <taxon>Bacteria</taxon>
        <taxon>Bacillati</taxon>
        <taxon>Bacillota</taxon>
        <taxon>Clostridia</taxon>
        <taxon>Eubacteriales</taxon>
        <taxon>Clostridiaceae</taxon>
        <taxon>Clostridium</taxon>
    </lineage>
</organism>
<evidence type="ECO:0000256" key="1">
    <source>
        <dbReference type="SAM" id="Phobius"/>
    </source>
</evidence>
<dbReference type="EMBL" id="JAGGLM010000025">
    <property type="protein sequence ID" value="MBP2033891.1"/>
    <property type="molecule type" value="Genomic_DNA"/>
</dbReference>
<keyword evidence="1" id="KW-1133">Transmembrane helix</keyword>
<dbReference type="InterPro" id="IPR036259">
    <property type="entry name" value="MFS_trans_sf"/>
</dbReference>
<sequence length="39" mass="4217">MNKLVSKENCGAANGILQTMTFLGFFFGSTVAGFLFKLI</sequence>
<accession>A0ABS4KWV4</accession>
<dbReference type="Proteomes" id="UP001519307">
    <property type="component" value="Unassembled WGS sequence"/>
</dbReference>
<feature type="transmembrane region" description="Helical" evidence="1">
    <location>
        <begin position="12"/>
        <end position="36"/>
    </location>
</feature>
<dbReference type="SUPFAM" id="SSF103473">
    <property type="entry name" value="MFS general substrate transporter"/>
    <property type="match status" value="1"/>
</dbReference>
<gene>
    <name evidence="2" type="ORF">J2Z42_002604</name>
</gene>
<keyword evidence="1" id="KW-0472">Membrane</keyword>
<keyword evidence="3" id="KW-1185">Reference proteome</keyword>
<proteinExistence type="predicted"/>
<name>A0ABS4KWV4_9CLOT</name>
<evidence type="ECO:0000313" key="3">
    <source>
        <dbReference type="Proteomes" id="UP001519307"/>
    </source>
</evidence>
<comment type="caution">
    <text evidence="2">The sequence shown here is derived from an EMBL/GenBank/DDBJ whole genome shotgun (WGS) entry which is preliminary data.</text>
</comment>
<reference evidence="2 3" key="1">
    <citation type="submission" date="2021-03" db="EMBL/GenBank/DDBJ databases">
        <title>Genomic Encyclopedia of Type Strains, Phase IV (KMG-IV): sequencing the most valuable type-strain genomes for metagenomic binning, comparative biology and taxonomic classification.</title>
        <authorList>
            <person name="Goeker M."/>
        </authorList>
    </citation>
    <scope>NUCLEOTIDE SEQUENCE [LARGE SCALE GENOMIC DNA]</scope>
    <source>
        <strain evidence="2 3">DSM 28783</strain>
    </source>
</reference>
<protein>
    <submittedName>
        <fullName evidence="2">Uncharacterized protein</fullName>
    </submittedName>
</protein>
<evidence type="ECO:0000313" key="2">
    <source>
        <dbReference type="EMBL" id="MBP2033891.1"/>
    </source>
</evidence>
<keyword evidence="1" id="KW-0812">Transmembrane</keyword>